<organism evidence="1">
    <name type="scientific">marine metagenome</name>
    <dbReference type="NCBI Taxonomy" id="408172"/>
    <lineage>
        <taxon>unclassified sequences</taxon>
        <taxon>metagenomes</taxon>
        <taxon>ecological metagenomes</taxon>
    </lineage>
</organism>
<name>A0A383BBR1_9ZZZZ</name>
<feature type="non-terminal residue" evidence="1">
    <location>
        <position position="1"/>
    </location>
</feature>
<dbReference type="EMBL" id="UINC01199132">
    <property type="protein sequence ID" value="SVE17412.1"/>
    <property type="molecule type" value="Genomic_DNA"/>
</dbReference>
<proteinExistence type="predicted"/>
<dbReference type="AlphaFoldDB" id="A0A383BBR1"/>
<protein>
    <submittedName>
        <fullName evidence="1">Uncharacterized protein</fullName>
    </submittedName>
</protein>
<reference evidence="1" key="1">
    <citation type="submission" date="2018-05" db="EMBL/GenBank/DDBJ databases">
        <authorList>
            <person name="Lanie J.A."/>
            <person name="Ng W.-L."/>
            <person name="Kazmierczak K.M."/>
            <person name="Andrzejewski T.M."/>
            <person name="Davidsen T.M."/>
            <person name="Wayne K.J."/>
            <person name="Tettelin H."/>
            <person name="Glass J.I."/>
            <person name="Rusch D."/>
            <person name="Podicherti R."/>
            <person name="Tsui H.-C.T."/>
            <person name="Winkler M.E."/>
        </authorList>
    </citation>
    <scope>NUCLEOTIDE SEQUENCE</scope>
</reference>
<evidence type="ECO:0000313" key="1">
    <source>
        <dbReference type="EMBL" id="SVE17412.1"/>
    </source>
</evidence>
<gene>
    <name evidence="1" type="ORF">METZ01_LOCUS470266</name>
</gene>
<sequence length="40" mass="4702">VSMFKVYKKPDLNGLRSQDLGLGDLDEFVNHNVTRIYYKK</sequence>
<accession>A0A383BBR1</accession>